<accession>A0AA41UN66</accession>
<dbReference type="EMBL" id="JALJRB010000001">
    <property type="protein sequence ID" value="MCJ8499228.1"/>
    <property type="molecule type" value="Genomic_DNA"/>
</dbReference>
<organism evidence="2 3">
    <name type="scientific">Desulfatitalea alkaliphila</name>
    <dbReference type="NCBI Taxonomy" id="2929485"/>
    <lineage>
        <taxon>Bacteria</taxon>
        <taxon>Pseudomonadati</taxon>
        <taxon>Thermodesulfobacteriota</taxon>
        <taxon>Desulfobacteria</taxon>
        <taxon>Desulfobacterales</taxon>
        <taxon>Desulfosarcinaceae</taxon>
        <taxon>Desulfatitalea</taxon>
    </lineage>
</organism>
<dbReference type="AlphaFoldDB" id="A0AA41UN66"/>
<reference evidence="2" key="1">
    <citation type="submission" date="2022-04" db="EMBL/GenBank/DDBJ databases">
        <title>Desulfatitalea alkaliphila sp. nov., a novel anaerobic sulfate-reducing bacterium isolated from terrestrial mud volcano, Taman Peninsula, Russia.</title>
        <authorList>
            <person name="Khomyakova M.A."/>
            <person name="Merkel A.Y."/>
            <person name="Slobodkin A.I."/>
        </authorList>
    </citation>
    <scope>NUCLEOTIDE SEQUENCE</scope>
    <source>
        <strain evidence="2">M08but</strain>
    </source>
</reference>
<gene>
    <name evidence="2" type="ORF">MRX98_01465</name>
</gene>
<name>A0AA41UN66_9BACT</name>
<keyword evidence="1" id="KW-0732">Signal</keyword>
<evidence type="ECO:0000313" key="2">
    <source>
        <dbReference type="EMBL" id="MCJ8499228.1"/>
    </source>
</evidence>
<protein>
    <submittedName>
        <fullName evidence="2">DUF3862 domain-containing protein</fullName>
    </submittedName>
</protein>
<dbReference type="PROSITE" id="PS51257">
    <property type="entry name" value="PROKAR_LIPOPROTEIN"/>
    <property type="match status" value="1"/>
</dbReference>
<sequence>MRYWFWIVMCVVSITGCSKVNDENYARLRVGMNYDEVVAILGKADDCDAVLGARSCVWQSGKKQITVQLMGEKVILFSAQGL</sequence>
<evidence type="ECO:0000256" key="1">
    <source>
        <dbReference type="ARBA" id="ARBA00022729"/>
    </source>
</evidence>
<evidence type="ECO:0000313" key="3">
    <source>
        <dbReference type="Proteomes" id="UP001165427"/>
    </source>
</evidence>
<dbReference type="Gene3D" id="3.30.1450.10">
    <property type="match status" value="1"/>
</dbReference>
<comment type="caution">
    <text evidence="2">The sequence shown here is derived from an EMBL/GenBank/DDBJ whole genome shotgun (WGS) entry which is preliminary data.</text>
</comment>
<dbReference type="InterPro" id="IPR037873">
    <property type="entry name" value="BamE-like"/>
</dbReference>
<proteinExistence type="predicted"/>
<keyword evidence="3" id="KW-1185">Reference proteome</keyword>
<dbReference type="Proteomes" id="UP001165427">
    <property type="component" value="Unassembled WGS sequence"/>
</dbReference>
<dbReference type="RefSeq" id="WP_246902386.1">
    <property type="nucleotide sequence ID" value="NZ_JALJRB010000001.1"/>
</dbReference>